<dbReference type="Pfam" id="PF07589">
    <property type="entry name" value="PEP-CTERM"/>
    <property type="match status" value="1"/>
</dbReference>
<dbReference type="AlphaFoldDB" id="E8UYT7"/>
<sequence length="179" mass="18289">MRLRFLVSAVIVLLGLPLAARADSIIGSTVDVKYLFPTSSNAVTDSGPLTVTNGLQVVSPGNANVTFASNVITITNPGLGPFTASSFNGFDISFLAGLLINSVSIDPLSDASFAPGAILTFTGNDIQINLAGTCGTCSTGNQNIYLDVNATALTPEPSSLALLGTGVLGILGAVRRRFV</sequence>
<dbReference type="STRING" id="401053.AciPR4_3550"/>
<dbReference type="KEGG" id="tsa:AciPR4_3550"/>
<protein>
    <recommendedName>
        <fullName evidence="2">Ice-binding protein C-terminal domain-containing protein</fullName>
    </recommendedName>
</protein>
<accession>E8UYT7</accession>
<feature type="signal peptide" evidence="1">
    <location>
        <begin position="1"/>
        <end position="22"/>
    </location>
</feature>
<dbReference type="InterPro" id="IPR013424">
    <property type="entry name" value="Ice-binding_C"/>
</dbReference>
<gene>
    <name evidence="3" type="ordered locus">AciPR4_3550</name>
</gene>
<dbReference type="RefSeq" id="WP_013570033.1">
    <property type="nucleotide sequence ID" value="NC_014963.1"/>
</dbReference>
<proteinExistence type="predicted"/>
<dbReference type="Proteomes" id="UP000006844">
    <property type="component" value="Chromosome"/>
</dbReference>
<dbReference type="EMBL" id="CP002467">
    <property type="protein sequence ID" value="ADV84303.1"/>
    <property type="molecule type" value="Genomic_DNA"/>
</dbReference>
<reference evidence="3 4" key="1">
    <citation type="journal article" date="2012" name="Stand. Genomic Sci.">
        <title>Complete genome sequence of Terriglobus saanensis type strain SP1PR4(T), an Acidobacteria from tundra soil.</title>
        <authorList>
            <person name="Rawat S.R."/>
            <person name="Mannisto M.K."/>
            <person name="Starovoytov V."/>
            <person name="Goodwin L."/>
            <person name="Nolan M."/>
            <person name="Hauser L."/>
            <person name="Land M."/>
            <person name="Davenport K.W."/>
            <person name="Woyke T."/>
            <person name="Haggblom M.M."/>
        </authorList>
    </citation>
    <scope>NUCLEOTIDE SEQUENCE</scope>
    <source>
        <strain evidence="4">ATCC BAA-1853 / DSM 23119 / SP1PR4</strain>
    </source>
</reference>
<evidence type="ECO:0000313" key="4">
    <source>
        <dbReference type="Proteomes" id="UP000006844"/>
    </source>
</evidence>
<dbReference type="HOGENOM" id="CLU_1502774_0_0_0"/>
<evidence type="ECO:0000259" key="2">
    <source>
        <dbReference type="Pfam" id="PF07589"/>
    </source>
</evidence>
<dbReference type="OrthoDB" id="122397at2"/>
<name>E8UYT7_TERSS</name>
<keyword evidence="1" id="KW-0732">Signal</keyword>
<keyword evidence="4" id="KW-1185">Reference proteome</keyword>
<evidence type="ECO:0000256" key="1">
    <source>
        <dbReference type="SAM" id="SignalP"/>
    </source>
</evidence>
<dbReference type="NCBIfam" id="TIGR02595">
    <property type="entry name" value="PEP_CTERM"/>
    <property type="match status" value="1"/>
</dbReference>
<feature type="chain" id="PRO_5003232712" description="Ice-binding protein C-terminal domain-containing protein" evidence="1">
    <location>
        <begin position="23"/>
        <end position="179"/>
    </location>
</feature>
<evidence type="ECO:0000313" key="3">
    <source>
        <dbReference type="EMBL" id="ADV84303.1"/>
    </source>
</evidence>
<feature type="domain" description="Ice-binding protein C-terminal" evidence="2">
    <location>
        <begin position="154"/>
        <end position="176"/>
    </location>
</feature>
<organism evidence="3 4">
    <name type="scientific">Terriglobus saanensis (strain ATCC BAA-1853 / DSM 23119 / SP1PR4)</name>
    <dbReference type="NCBI Taxonomy" id="401053"/>
    <lineage>
        <taxon>Bacteria</taxon>
        <taxon>Pseudomonadati</taxon>
        <taxon>Acidobacteriota</taxon>
        <taxon>Terriglobia</taxon>
        <taxon>Terriglobales</taxon>
        <taxon>Acidobacteriaceae</taxon>
        <taxon>Terriglobus</taxon>
    </lineage>
</organism>